<accession>A0A8K0RMQ1</accession>
<comment type="caution">
    <text evidence="1">The sequence shown here is derived from an EMBL/GenBank/DDBJ whole genome shotgun (WGS) entry which is preliminary data.</text>
</comment>
<sequence length="149" mass="16306">METPVYLSSRRQNTSKGRLLRNALAKQRPKDVVLHSINVSVESDIGEQPYNEAEALGANNRINNALRRMRAPDNLDTLASKGIGTVMVASIENYIQLDNVDRPVDFGTAVVHNVTARRTVVGLSWGARLLLISIVPADSGLMATRITAR</sequence>
<dbReference type="Gene3D" id="3.90.950.10">
    <property type="match status" value="1"/>
</dbReference>
<evidence type="ECO:0000313" key="2">
    <source>
        <dbReference type="Proteomes" id="UP000813427"/>
    </source>
</evidence>
<reference evidence="1" key="1">
    <citation type="journal article" date="2021" name="Nat. Commun.">
        <title>Genetic determinants of endophytism in the Arabidopsis root mycobiome.</title>
        <authorList>
            <person name="Mesny F."/>
            <person name="Miyauchi S."/>
            <person name="Thiergart T."/>
            <person name="Pickel B."/>
            <person name="Atanasova L."/>
            <person name="Karlsson M."/>
            <person name="Huettel B."/>
            <person name="Barry K.W."/>
            <person name="Haridas S."/>
            <person name="Chen C."/>
            <person name="Bauer D."/>
            <person name="Andreopoulos W."/>
            <person name="Pangilinan J."/>
            <person name="LaButti K."/>
            <person name="Riley R."/>
            <person name="Lipzen A."/>
            <person name="Clum A."/>
            <person name="Drula E."/>
            <person name="Henrissat B."/>
            <person name="Kohler A."/>
            <person name="Grigoriev I.V."/>
            <person name="Martin F.M."/>
            <person name="Hacquard S."/>
        </authorList>
    </citation>
    <scope>NUCLEOTIDE SEQUENCE</scope>
    <source>
        <strain evidence="1">MPI-SDFR-AT-0068</strain>
    </source>
</reference>
<gene>
    <name evidence="1" type="ORF">BKA59DRAFT_535886</name>
</gene>
<evidence type="ECO:0000313" key="1">
    <source>
        <dbReference type="EMBL" id="KAH7230928.1"/>
    </source>
</evidence>
<organism evidence="1 2">
    <name type="scientific">Fusarium tricinctum</name>
    <dbReference type="NCBI Taxonomy" id="61284"/>
    <lineage>
        <taxon>Eukaryota</taxon>
        <taxon>Fungi</taxon>
        <taxon>Dikarya</taxon>
        <taxon>Ascomycota</taxon>
        <taxon>Pezizomycotina</taxon>
        <taxon>Sordariomycetes</taxon>
        <taxon>Hypocreomycetidae</taxon>
        <taxon>Hypocreales</taxon>
        <taxon>Nectriaceae</taxon>
        <taxon>Fusarium</taxon>
        <taxon>Fusarium tricinctum species complex</taxon>
    </lineage>
</organism>
<dbReference type="EMBL" id="JAGPXF010000009">
    <property type="protein sequence ID" value="KAH7230928.1"/>
    <property type="molecule type" value="Genomic_DNA"/>
</dbReference>
<keyword evidence="2" id="KW-1185">Reference proteome</keyword>
<dbReference type="AlphaFoldDB" id="A0A8K0RMQ1"/>
<dbReference type="Proteomes" id="UP000813427">
    <property type="component" value="Unassembled WGS sequence"/>
</dbReference>
<dbReference type="OrthoDB" id="4968544at2759"/>
<dbReference type="SUPFAM" id="SSF52972">
    <property type="entry name" value="ITPase-like"/>
    <property type="match status" value="1"/>
</dbReference>
<dbReference type="InterPro" id="IPR029001">
    <property type="entry name" value="ITPase-like_fam"/>
</dbReference>
<name>A0A8K0RMQ1_9HYPO</name>
<proteinExistence type="predicted"/>
<protein>
    <submittedName>
        <fullName evidence="1">Uncharacterized protein</fullName>
    </submittedName>
</protein>